<protein>
    <submittedName>
        <fullName evidence="6">Uncharacterized protein</fullName>
    </submittedName>
</protein>
<sequence length="919" mass="97226">MAKGPAVFVVLLVAVHTALAVDPVPPLQWLNITPLLKGSAQPPGLKDAAMGYDETSRSLIIFGGETSSGVPQGQTYLLNLNTLTWAIPSPPANLKPTPPPRSAAVFGCDSAASNRNGFLVAGGKSSDGAALSDVWEYDFNNQFWAQVNISPGGPSARWGSSGGIDTRVSAVSDPVLPGPNNTFWLWGGSNGQSSFSDLWRLNVSGTLSSNLPGDTVGSWEQLPLANIPGKVGQGGGVLSQSIVFSGGCNGVAASGDSCALQDTYTINAGAKTGATEMAAPLNCPAPRLSPVMIPNGNQISPSFSSQMFLLLGTFNTSLWDDGGGLKNGEVAVLATDGQTWTRLLPSGDPGISGSPSFPAPREGAVAVMSHLSLVGEARTTSSDTIVFGGRDESGKYLSEVWVLRAYNAVVSPANPQWAGFGNGNLQTGVNANGAGVENAFISNCASSIKQSPPPSNSSSSPVSGGGSTSNNTHASSLLNTSLFHKFMPLSVALLMPSFLLFRLTSLSFNSLQNRALPRAWSYLSGLLGLAGYGLGIAGVTTAFTTISSSDPHSPRPPPLSTTHGQAGLALFVCLYGLVPLLTLLYASTHRKPAFILEKDEPRTSDATEKDRLPRSTRSPSPLSPSPWGPSPPPPTTPRRRTHSWGPSSWGKAREDSLSIDSGSAEMTDHSNVAATHRGFEVLNRPARTRRASGSRPSVQLAHLSQHVGSQSLGDLDWLNRRRSPTAVGELNYSLHHADIPAFSSSTPATLLDPSSEAPPPSDIPPLSSVLLRILFHASLLGLCVFCIVTLWSRAPRSTFGVFIAWTAAFYIILIGTGWRGTPDRSTISLLFARLRNEPQTKTAPRPSLSDTVPETEENGPYVHHRPTYRRALLSDTMGPQGTDTEDDDDRAEDEMRRRDISFVTSYPKRELRITNPGPS</sequence>
<feature type="transmembrane region" description="Helical" evidence="4">
    <location>
        <begin position="482"/>
        <end position="501"/>
    </location>
</feature>
<feature type="transmembrane region" description="Helical" evidence="4">
    <location>
        <begin position="797"/>
        <end position="818"/>
    </location>
</feature>
<dbReference type="EMBL" id="JARJCN010000013">
    <property type="protein sequence ID" value="KAJ7095370.1"/>
    <property type="molecule type" value="Genomic_DNA"/>
</dbReference>
<proteinExistence type="predicted"/>
<keyword evidence="7" id="KW-1185">Reference proteome</keyword>
<evidence type="ECO:0000313" key="6">
    <source>
        <dbReference type="EMBL" id="KAJ7095370.1"/>
    </source>
</evidence>
<gene>
    <name evidence="6" type="ORF">B0H15DRAFT_829274</name>
</gene>
<dbReference type="Proteomes" id="UP001222325">
    <property type="component" value="Unassembled WGS sequence"/>
</dbReference>
<dbReference type="Pfam" id="PF24681">
    <property type="entry name" value="Kelch_KLHDC2_KLHL20_DRC7"/>
    <property type="match status" value="1"/>
</dbReference>
<keyword evidence="4" id="KW-1133">Transmembrane helix</keyword>
<evidence type="ECO:0000256" key="5">
    <source>
        <dbReference type="SAM" id="SignalP"/>
    </source>
</evidence>
<feature type="region of interest" description="Disordered" evidence="3">
    <location>
        <begin position="447"/>
        <end position="471"/>
    </location>
</feature>
<name>A0AAD6UBR7_9AGAR</name>
<evidence type="ECO:0000256" key="2">
    <source>
        <dbReference type="ARBA" id="ARBA00022737"/>
    </source>
</evidence>
<dbReference type="InterPro" id="IPR015915">
    <property type="entry name" value="Kelch-typ_b-propeller"/>
</dbReference>
<dbReference type="PANTHER" id="PTHR46093:SF18">
    <property type="entry name" value="FIBRONECTIN TYPE-III DOMAIN-CONTAINING PROTEIN"/>
    <property type="match status" value="1"/>
</dbReference>
<feature type="signal peptide" evidence="5">
    <location>
        <begin position="1"/>
        <end position="20"/>
    </location>
</feature>
<keyword evidence="2" id="KW-0677">Repeat</keyword>
<dbReference type="PANTHER" id="PTHR46093">
    <property type="entry name" value="ACYL-COA-BINDING DOMAIN-CONTAINING PROTEIN 5"/>
    <property type="match status" value="1"/>
</dbReference>
<feature type="transmembrane region" description="Helical" evidence="4">
    <location>
        <begin position="522"/>
        <end position="546"/>
    </location>
</feature>
<feature type="region of interest" description="Disordered" evidence="3">
    <location>
        <begin position="838"/>
        <end position="901"/>
    </location>
</feature>
<feature type="compositionally biased region" description="Polar residues" evidence="3">
    <location>
        <begin position="838"/>
        <end position="852"/>
    </location>
</feature>
<comment type="caution">
    <text evidence="6">The sequence shown here is derived from an EMBL/GenBank/DDBJ whole genome shotgun (WGS) entry which is preliminary data.</text>
</comment>
<feature type="compositionally biased region" description="Acidic residues" evidence="3">
    <location>
        <begin position="883"/>
        <end position="892"/>
    </location>
</feature>
<organism evidence="6 7">
    <name type="scientific">Mycena belliarum</name>
    <dbReference type="NCBI Taxonomy" id="1033014"/>
    <lineage>
        <taxon>Eukaryota</taxon>
        <taxon>Fungi</taxon>
        <taxon>Dikarya</taxon>
        <taxon>Basidiomycota</taxon>
        <taxon>Agaricomycotina</taxon>
        <taxon>Agaricomycetes</taxon>
        <taxon>Agaricomycetidae</taxon>
        <taxon>Agaricales</taxon>
        <taxon>Marasmiineae</taxon>
        <taxon>Mycenaceae</taxon>
        <taxon>Mycena</taxon>
    </lineage>
</organism>
<evidence type="ECO:0000256" key="4">
    <source>
        <dbReference type="SAM" id="Phobius"/>
    </source>
</evidence>
<dbReference type="AlphaFoldDB" id="A0AAD6UBR7"/>
<dbReference type="Gene3D" id="2.120.10.80">
    <property type="entry name" value="Kelch-type beta propeller"/>
    <property type="match status" value="2"/>
</dbReference>
<feature type="region of interest" description="Disordered" evidence="3">
    <location>
        <begin position="597"/>
        <end position="695"/>
    </location>
</feature>
<accession>A0AAD6UBR7</accession>
<dbReference type="SUPFAM" id="SSF117281">
    <property type="entry name" value="Kelch motif"/>
    <property type="match status" value="1"/>
</dbReference>
<keyword evidence="4" id="KW-0812">Transmembrane</keyword>
<evidence type="ECO:0000256" key="3">
    <source>
        <dbReference type="SAM" id="MobiDB-lite"/>
    </source>
</evidence>
<reference evidence="6" key="1">
    <citation type="submission" date="2023-03" db="EMBL/GenBank/DDBJ databases">
        <title>Massive genome expansion in bonnet fungi (Mycena s.s.) driven by repeated elements and novel gene families across ecological guilds.</title>
        <authorList>
            <consortium name="Lawrence Berkeley National Laboratory"/>
            <person name="Harder C.B."/>
            <person name="Miyauchi S."/>
            <person name="Viragh M."/>
            <person name="Kuo A."/>
            <person name="Thoen E."/>
            <person name="Andreopoulos B."/>
            <person name="Lu D."/>
            <person name="Skrede I."/>
            <person name="Drula E."/>
            <person name="Henrissat B."/>
            <person name="Morin E."/>
            <person name="Kohler A."/>
            <person name="Barry K."/>
            <person name="LaButti K."/>
            <person name="Morin E."/>
            <person name="Salamov A."/>
            <person name="Lipzen A."/>
            <person name="Mereny Z."/>
            <person name="Hegedus B."/>
            <person name="Baldrian P."/>
            <person name="Stursova M."/>
            <person name="Weitz H."/>
            <person name="Taylor A."/>
            <person name="Grigoriev I.V."/>
            <person name="Nagy L.G."/>
            <person name="Martin F."/>
            <person name="Kauserud H."/>
        </authorList>
    </citation>
    <scope>NUCLEOTIDE SEQUENCE</scope>
    <source>
        <strain evidence="6">CBHHK173m</strain>
    </source>
</reference>
<keyword evidence="4" id="KW-0472">Membrane</keyword>
<evidence type="ECO:0000256" key="1">
    <source>
        <dbReference type="ARBA" id="ARBA00022441"/>
    </source>
</evidence>
<feature type="compositionally biased region" description="Pro residues" evidence="3">
    <location>
        <begin position="621"/>
        <end position="636"/>
    </location>
</feature>
<keyword evidence="5" id="KW-0732">Signal</keyword>
<feature type="transmembrane region" description="Helical" evidence="4">
    <location>
        <begin position="566"/>
        <end position="586"/>
    </location>
</feature>
<evidence type="ECO:0000313" key="7">
    <source>
        <dbReference type="Proteomes" id="UP001222325"/>
    </source>
</evidence>
<feature type="chain" id="PRO_5042187493" evidence="5">
    <location>
        <begin position="21"/>
        <end position="919"/>
    </location>
</feature>
<feature type="compositionally biased region" description="Basic and acidic residues" evidence="3">
    <location>
        <begin position="597"/>
        <end position="613"/>
    </location>
</feature>
<keyword evidence="1" id="KW-0880">Kelch repeat</keyword>
<feature type="transmembrane region" description="Helical" evidence="4">
    <location>
        <begin position="769"/>
        <end position="791"/>
    </location>
</feature>